<protein>
    <submittedName>
        <fullName evidence="1">Uncharacterized protein</fullName>
    </submittedName>
</protein>
<proteinExistence type="predicted"/>
<name>A0ACC0QMJ1_9HYPO</name>
<sequence>MDTNGKATNARSRSNKSRPPDAAPDATSRPVRTDRGSTSRKTRKPRPSDAGDVETTPTNAETPNPPPTKDSKRSQKAPKTGAQQAPKGGSSSSSSNSGSVNVKKFAEDMIQYRLDHWRARAAVVYTTGQRDATPLWSPHWAGVVPQQRGYSLFDGFDRTWFIPFDISTPLPREKQHVADDLQRRGKEMKEIFESKKEYILPRLQVVLEQEIKTKCQDQWDQNWEQKDLPPMKWSDVRHKYGITEQVNLVAKGRLADGRALLPGYYTVIVLDLAVDGKMIFQRVNMPPDISLQGFLSRLESWSVSKSEDDEHILDLVRTKLEQILMRGTAAAMQKTQNLLDQLNKPTLKVGCEGSEMDTWVFKLNHNVNYYIRPAQGPADIKRWKGLKEASFDEFVQGVRSGKHPVVVRPWKIRLRRMWPDIDELDDGLPPDTATGEPELSLEQLDIVDELLAQHSDQEKRQGRRFIQALEQARKPLD</sequence>
<gene>
    <name evidence="1" type="ORF">NCS57_01026700</name>
</gene>
<reference evidence="1" key="1">
    <citation type="submission" date="2022-06" db="EMBL/GenBank/DDBJ databases">
        <title>Fusarium solani species complex genomes reveal bases of compartmentalisation and animal pathogenesis.</title>
        <authorList>
            <person name="Tsai I.J."/>
        </authorList>
    </citation>
    <scope>NUCLEOTIDE SEQUENCE</scope>
    <source>
        <strain evidence="1">Fu6.1</strain>
    </source>
</reference>
<accession>A0ACC0QMJ1</accession>
<comment type="caution">
    <text evidence="1">The sequence shown here is derived from an EMBL/GenBank/DDBJ whole genome shotgun (WGS) entry which is preliminary data.</text>
</comment>
<evidence type="ECO:0000313" key="2">
    <source>
        <dbReference type="Proteomes" id="UP001065298"/>
    </source>
</evidence>
<dbReference type="EMBL" id="CM046510">
    <property type="protein sequence ID" value="KAI8660492.1"/>
    <property type="molecule type" value="Genomic_DNA"/>
</dbReference>
<keyword evidence="2" id="KW-1185">Reference proteome</keyword>
<dbReference type="Proteomes" id="UP001065298">
    <property type="component" value="Chromosome 8"/>
</dbReference>
<organism evidence="1 2">
    <name type="scientific">Fusarium keratoplasticum</name>
    <dbReference type="NCBI Taxonomy" id="1328300"/>
    <lineage>
        <taxon>Eukaryota</taxon>
        <taxon>Fungi</taxon>
        <taxon>Dikarya</taxon>
        <taxon>Ascomycota</taxon>
        <taxon>Pezizomycotina</taxon>
        <taxon>Sordariomycetes</taxon>
        <taxon>Hypocreomycetidae</taxon>
        <taxon>Hypocreales</taxon>
        <taxon>Nectriaceae</taxon>
        <taxon>Fusarium</taxon>
        <taxon>Fusarium solani species complex</taxon>
    </lineage>
</organism>
<evidence type="ECO:0000313" key="1">
    <source>
        <dbReference type="EMBL" id="KAI8660492.1"/>
    </source>
</evidence>